<evidence type="ECO:0000259" key="1">
    <source>
        <dbReference type="Pfam" id="PF01261"/>
    </source>
</evidence>
<gene>
    <name evidence="2" type="ORF">IW967_09160</name>
</gene>
<feature type="domain" description="Xylose isomerase-like TIM barrel" evidence="1">
    <location>
        <begin position="33"/>
        <end position="268"/>
    </location>
</feature>
<sequence>MKWSVCTTGMKDRSLDDILQLVRGWRRSGVPVDGLEIWVGHLEPYAARGPSALEELASQLADEGLAVPVISGYTYFSRSPRDRDADVRDIRRYAEMASALGGSAIRTFFGHLASRQASPELWDESLAALVEARVIARGMGADLLVETHYQTFADSLASLRSLLDSVPGRDLGLIFDAANFNPDHLDPLDVLREVYPTVRHVHCKNYHWNHQAWYQSVPVSAFDPSGDVDNDRVLRELAARGYRGFVSLEYFGGRGFPALLQSLEEARWRSA</sequence>
<dbReference type="RefSeq" id="WP_067850411.1">
    <property type="nucleotide sequence ID" value="NZ_JADPKZ010000040.1"/>
</dbReference>
<name>A0ABS0F413_9BACL</name>
<keyword evidence="3" id="KW-1185">Reference proteome</keyword>
<evidence type="ECO:0000313" key="3">
    <source>
        <dbReference type="Proteomes" id="UP000642910"/>
    </source>
</evidence>
<dbReference type="InterPro" id="IPR050312">
    <property type="entry name" value="IolE/XylAMocC-like"/>
</dbReference>
<keyword evidence="2" id="KW-0413">Isomerase</keyword>
<dbReference type="GO" id="GO:0016853">
    <property type="term" value="F:isomerase activity"/>
    <property type="evidence" value="ECO:0007669"/>
    <property type="project" value="UniProtKB-KW"/>
</dbReference>
<organism evidence="2 3">
    <name type="scientific">Alicyclobacillus mali</name>
    <name type="common">ex Roth et al. 2021</name>
    <dbReference type="NCBI Taxonomy" id="1123961"/>
    <lineage>
        <taxon>Bacteria</taxon>
        <taxon>Bacillati</taxon>
        <taxon>Bacillota</taxon>
        <taxon>Bacilli</taxon>
        <taxon>Bacillales</taxon>
        <taxon>Alicyclobacillaceae</taxon>
        <taxon>Alicyclobacillus</taxon>
    </lineage>
</organism>
<dbReference type="SUPFAM" id="SSF51658">
    <property type="entry name" value="Xylose isomerase-like"/>
    <property type="match status" value="1"/>
</dbReference>
<reference evidence="2 3" key="1">
    <citation type="submission" date="2020-11" db="EMBL/GenBank/DDBJ databases">
        <title>Genomic insight of Alicyclobacillus mali FL 18 reveals a new arsenic-resistant strain, with potential in environmental biotechnology.</title>
        <authorList>
            <person name="Fiorentino G."/>
            <person name="Gallo G."/>
            <person name="Aulitto M."/>
        </authorList>
    </citation>
    <scope>NUCLEOTIDE SEQUENCE [LARGE SCALE GENOMIC DNA]</scope>
    <source>
        <strain evidence="2 3">FL 18</strain>
    </source>
</reference>
<dbReference type="Pfam" id="PF01261">
    <property type="entry name" value="AP_endonuc_2"/>
    <property type="match status" value="1"/>
</dbReference>
<dbReference type="PANTHER" id="PTHR12110">
    <property type="entry name" value="HYDROXYPYRUVATE ISOMERASE"/>
    <property type="match status" value="1"/>
</dbReference>
<protein>
    <submittedName>
        <fullName evidence="2">Sugar phosphate isomerase/epimerase</fullName>
    </submittedName>
</protein>
<proteinExistence type="predicted"/>
<comment type="caution">
    <text evidence="2">The sequence shown here is derived from an EMBL/GenBank/DDBJ whole genome shotgun (WGS) entry which is preliminary data.</text>
</comment>
<dbReference type="Gene3D" id="3.20.20.150">
    <property type="entry name" value="Divalent-metal-dependent TIM barrel enzymes"/>
    <property type="match status" value="1"/>
</dbReference>
<accession>A0ABS0F413</accession>
<dbReference type="InterPro" id="IPR013022">
    <property type="entry name" value="Xyl_isomerase-like_TIM-brl"/>
</dbReference>
<dbReference type="Proteomes" id="UP000642910">
    <property type="component" value="Unassembled WGS sequence"/>
</dbReference>
<evidence type="ECO:0000313" key="2">
    <source>
        <dbReference type="EMBL" id="MBF8378034.1"/>
    </source>
</evidence>
<dbReference type="EMBL" id="JADPKZ010000040">
    <property type="protein sequence ID" value="MBF8378034.1"/>
    <property type="molecule type" value="Genomic_DNA"/>
</dbReference>
<dbReference type="InterPro" id="IPR036237">
    <property type="entry name" value="Xyl_isomerase-like_sf"/>
</dbReference>